<comment type="caution">
    <text evidence="1">The sequence shown here is derived from an EMBL/GenBank/DDBJ whole genome shotgun (WGS) entry which is preliminary data.</text>
</comment>
<sequence>MNTSPKNDTDRVLVVGRSPSVLVAAVDILRAKGYSADATNRFDQVLDDYDVTDLDVLVFGGMVPADTKRRLREGISGRNPRVTFVQGLAGIPGLIAAQVQATTSAEDLDGGDVAYDAAQRSIRLALGASAPVTVEAWWGTSFVPPEPKSASMLVFDGRLDAGSHVIPLPGQVPSEASFAGVTVASFTRVFTVGPMPAAVTRLAPTSAGDDRLPEVAQITTSGEDR</sequence>
<name>A0ABN2ZD33_9ACTN</name>
<dbReference type="RefSeq" id="WP_344268244.1">
    <property type="nucleotide sequence ID" value="NZ_BAAAMR010000030.1"/>
</dbReference>
<dbReference type="EMBL" id="BAAAMR010000030">
    <property type="protein sequence ID" value="GAA2140361.1"/>
    <property type="molecule type" value="Genomic_DNA"/>
</dbReference>
<gene>
    <name evidence="1" type="ORF">GCM10009727_37380</name>
</gene>
<accession>A0ABN2ZD33</accession>
<protein>
    <recommendedName>
        <fullName evidence="3">Response regulator</fullName>
    </recommendedName>
</protein>
<evidence type="ECO:0000313" key="2">
    <source>
        <dbReference type="Proteomes" id="UP001501020"/>
    </source>
</evidence>
<reference evidence="1 2" key="1">
    <citation type="journal article" date="2019" name="Int. J. Syst. Evol. Microbiol.">
        <title>The Global Catalogue of Microorganisms (GCM) 10K type strain sequencing project: providing services to taxonomists for standard genome sequencing and annotation.</title>
        <authorList>
            <consortium name="The Broad Institute Genomics Platform"/>
            <consortium name="The Broad Institute Genome Sequencing Center for Infectious Disease"/>
            <person name="Wu L."/>
            <person name="Ma J."/>
        </authorList>
    </citation>
    <scope>NUCLEOTIDE SEQUENCE [LARGE SCALE GENOMIC DNA]</scope>
    <source>
        <strain evidence="1 2">JCM 13850</strain>
    </source>
</reference>
<keyword evidence="2" id="KW-1185">Reference proteome</keyword>
<evidence type="ECO:0000313" key="1">
    <source>
        <dbReference type="EMBL" id="GAA2140361.1"/>
    </source>
</evidence>
<organism evidence="1 2">
    <name type="scientific">Actinomadura napierensis</name>
    <dbReference type="NCBI Taxonomy" id="267854"/>
    <lineage>
        <taxon>Bacteria</taxon>
        <taxon>Bacillati</taxon>
        <taxon>Actinomycetota</taxon>
        <taxon>Actinomycetes</taxon>
        <taxon>Streptosporangiales</taxon>
        <taxon>Thermomonosporaceae</taxon>
        <taxon>Actinomadura</taxon>
    </lineage>
</organism>
<evidence type="ECO:0008006" key="3">
    <source>
        <dbReference type="Google" id="ProtNLM"/>
    </source>
</evidence>
<dbReference type="Proteomes" id="UP001501020">
    <property type="component" value="Unassembled WGS sequence"/>
</dbReference>
<proteinExistence type="predicted"/>